<evidence type="ECO:0008006" key="3">
    <source>
        <dbReference type="Google" id="ProtNLM"/>
    </source>
</evidence>
<name>A0A4Q4TST1_9PEZI</name>
<proteinExistence type="predicted"/>
<organism evidence="1 2">
    <name type="scientific">Monosporascus ibericus</name>
    <dbReference type="NCBI Taxonomy" id="155417"/>
    <lineage>
        <taxon>Eukaryota</taxon>
        <taxon>Fungi</taxon>
        <taxon>Dikarya</taxon>
        <taxon>Ascomycota</taxon>
        <taxon>Pezizomycotina</taxon>
        <taxon>Sordariomycetes</taxon>
        <taxon>Xylariomycetidae</taxon>
        <taxon>Xylariales</taxon>
        <taxon>Xylariales incertae sedis</taxon>
        <taxon>Monosporascus</taxon>
    </lineage>
</organism>
<sequence length="196" mass="21819">MGQYLEITGFEPSRRRMEVRRTLYQRAASSKVHTEAMEVARQRAAVVRPLQSLLTPAVPASAEAVAGLGTLACLPNEVVMIVLQHCTVRALFKLLRVNRATGMMVRLLPNFSHVTNIAKDMLERALVKRLIAILTFNELRHLLMSKTCENCGKGGSSFLVTKIKVLCYECRAPPPTWIRGAKGKAKVPPKLNTIKR</sequence>
<accession>A0A4Q4TST1</accession>
<dbReference type="EMBL" id="QJNU01000057">
    <property type="protein sequence ID" value="RYP08660.1"/>
    <property type="molecule type" value="Genomic_DNA"/>
</dbReference>
<keyword evidence="2" id="KW-1185">Reference proteome</keyword>
<dbReference type="OrthoDB" id="4753990at2759"/>
<evidence type="ECO:0000313" key="1">
    <source>
        <dbReference type="EMBL" id="RYP08660.1"/>
    </source>
</evidence>
<protein>
    <recommendedName>
        <fullName evidence="3">F-box domain-containing protein</fullName>
    </recommendedName>
</protein>
<dbReference type="AlphaFoldDB" id="A0A4Q4TST1"/>
<evidence type="ECO:0000313" key="2">
    <source>
        <dbReference type="Proteomes" id="UP000293360"/>
    </source>
</evidence>
<reference evidence="1 2" key="1">
    <citation type="submission" date="2018-06" db="EMBL/GenBank/DDBJ databases">
        <title>Complete Genomes of Monosporascus.</title>
        <authorList>
            <person name="Robinson A.J."/>
            <person name="Natvig D.O."/>
        </authorList>
    </citation>
    <scope>NUCLEOTIDE SEQUENCE [LARGE SCALE GENOMIC DNA]</scope>
    <source>
        <strain evidence="1 2">CBS 110550</strain>
    </source>
</reference>
<dbReference type="Proteomes" id="UP000293360">
    <property type="component" value="Unassembled WGS sequence"/>
</dbReference>
<gene>
    <name evidence="1" type="ORF">DL764_001788</name>
</gene>
<comment type="caution">
    <text evidence="1">The sequence shown here is derived from an EMBL/GenBank/DDBJ whole genome shotgun (WGS) entry which is preliminary data.</text>
</comment>